<evidence type="ECO:0000256" key="3">
    <source>
        <dbReference type="SAM" id="SignalP"/>
    </source>
</evidence>
<feature type="region of interest" description="Disordered" evidence="1">
    <location>
        <begin position="295"/>
        <end position="401"/>
    </location>
</feature>
<organism evidence="4 5">
    <name type="scientific">Mortierella isabellina</name>
    <name type="common">Filamentous fungus</name>
    <name type="synonym">Umbelopsis isabellina</name>
    <dbReference type="NCBI Taxonomy" id="91625"/>
    <lineage>
        <taxon>Eukaryota</taxon>
        <taxon>Fungi</taxon>
        <taxon>Fungi incertae sedis</taxon>
        <taxon>Mucoromycota</taxon>
        <taxon>Mucoromycotina</taxon>
        <taxon>Umbelopsidomycetes</taxon>
        <taxon>Umbelopsidales</taxon>
        <taxon>Umbelopsidaceae</taxon>
        <taxon>Umbelopsis</taxon>
    </lineage>
</organism>
<reference evidence="4" key="1">
    <citation type="submission" date="2020-12" db="EMBL/GenBank/DDBJ databases">
        <title>Metabolic potential, ecology and presence of endohyphal bacteria is reflected in genomic diversity of Mucoromycotina.</title>
        <authorList>
            <person name="Muszewska A."/>
            <person name="Okrasinska A."/>
            <person name="Steczkiewicz K."/>
            <person name="Drgas O."/>
            <person name="Orlowska M."/>
            <person name="Perlinska-Lenart U."/>
            <person name="Aleksandrzak-Piekarczyk T."/>
            <person name="Szatraj K."/>
            <person name="Zielenkiewicz U."/>
            <person name="Pilsyk S."/>
            <person name="Malc E."/>
            <person name="Mieczkowski P."/>
            <person name="Kruszewska J.S."/>
            <person name="Biernat P."/>
            <person name="Pawlowska J."/>
        </authorList>
    </citation>
    <scope>NUCLEOTIDE SEQUENCE</scope>
    <source>
        <strain evidence="4">WA0000067209</strain>
    </source>
</reference>
<feature type="region of interest" description="Disordered" evidence="1">
    <location>
        <begin position="78"/>
        <end position="156"/>
    </location>
</feature>
<feature type="compositionally biased region" description="Polar residues" evidence="1">
    <location>
        <begin position="389"/>
        <end position="401"/>
    </location>
</feature>
<dbReference type="AlphaFoldDB" id="A0A8H7PS28"/>
<keyword evidence="5" id="KW-1185">Reference proteome</keyword>
<name>A0A8H7PS28_MORIS</name>
<keyword evidence="2" id="KW-0472">Membrane</keyword>
<keyword evidence="2" id="KW-0812">Transmembrane</keyword>
<gene>
    <name evidence="4" type="ORF">INT43_001900</name>
</gene>
<proteinExistence type="predicted"/>
<feature type="chain" id="PRO_5034167548" description="Mid2 domain-containing protein" evidence="3">
    <location>
        <begin position="36"/>
        <end position="401"/>
    </location>
</feature>
<feature type="compositionally biased region" description="Low complexity" evidence="1">
    <location>
        <begin position="214"/>
        <end position="232"/>
    </location>
</feature>
<dbReference type="OrthoDB" id="2401133at2759"/>
<feature type="transmembrane region" description="Helical" evidence="2">
    <location>
        <begin position="164"/>
        <end position="188"/>
    </location>
</feature>
<dbReference type="Proteomes" id="UP000654370">
    <property type="component" value="Unassembled WGS sequence"/>
</dbReference>
<evidence type="ECO:0000256" key="1">
    <source>
        <dbReference type="SAM" id="MobiDB-lite"/>
    </source>
</evidence>
<keyword evidence="2" id="KW-1133">Transmembrane helix</keyword>
<feature type="compositionally biased region" description="Polar residues" evidence="1">
    <location>
        <begin position="117"/>
        <end position="156"/>
    </location>
</feature>
<evidence type="ECO:0008006" key="6">
    <source>
        <dbReference type="Google" id="ProtNLM"/>
    </source>
</evidence>
<feature type="compositionally biased region" description="Basic and acidic residues" evidence="1">
    <location>
        <begin position="315"/>
        <end position="325"/>
    </location>
</feature>
<comment type="caution">
    <text evidence="4">The sequence shown here is derived from an EMBL/GenBank/DDBJ whole genome shotgun (WGS) entry which is preliminary data.</text>
</comment>
<sequence length="401" mass="43201">MGSRTIRSRTHHSPYATKLLYTILLLFVICSLVNAQAPAALPTIDAPDLNIKKLDKDYSSTPNEGTTTTKTVVIVITPSPTGKTHHGDNDGNDDSGGSNNPWQNGDPVEPYMVAPGDSSSTASQPDNTASAGDGTTPTDASSQDANTSDNPTQYQNDGSALKRMVLISSIMGTAGFVSIIAVATLLLIRRRDRKRRELKRSADIELQQPTAVVNSDNGGYNNNGSDRGNGSSPPHTRQSTAFNYLADGQRYSEYNPSAPMLAPLPPAQTSNNALRTHYLDIPQLSDDISRSRRNTHTLAQTQAIPPPSAPSAKELGAEHEHDLHYRPNNYLPSTSSQQPSSSQSSRPFRDDASIASSQDAPPAYTPSAPPSYLIPDYPSTVPSRHRQQSDSTTNPSRIRQD</sequence>
<feature type="region of interest" description="Disordered" evidence="1">
    <location>
        <begin position="209"/>
        <end position="239"/>
    </location>
</feature>
<evidence type="ECO:0000313" key="4">
    <source>
        <dbReference type="EMBL" id="KAG2179051.1"/>
    </source>
</evidence>
<dbReference type="EMBL" id="JAEPQZ010000007">
    <property type="protein sequence ID" value="KAG2179051.1"/>
    <property type="molecule type" value="Genomic_DNA"/>
</dbReference>
<evidence type="ECO:0000313" key="5">
    <source>
        <dbReference type="Proteomes" id="UP000654370"/>
    </source>
</evidence>
<accession>A0A8H7PS28</accession>
<protein>
    <recommendedName>
        <fullName evidence="6">Mid2 domain-containing protein</fullName>
    </recommendedName>
</protein>
<feature type="compositionally biased region" description="Low complexity" evidence="1">
    <location>
        <begin position="332"/>
        <end position="346"/>
    </location>
</feature>
<feature type="signal peptide" evidence="3">
    <location>
        <begin position="1"/>
        <end position="35"/>
    </location>
</feature>
<keyword evidence="3" id="KW-0732">Signal</keyword>
<evidence type="ECO:0000256" key="2">
    <source>
        <dbReference type="SAM" id="Phobius"/>
    </source>
</evidence>